<dbReference type="EMBL" id="JDVG02000032">
    <property type="protein sequence ID" value="KFB74472.1"/>
    <property type="molecule type" value="Genomic_DNA"/>
</dbReference>
<dbReference type="InterPro" id="IPR029044">
    <property type="entry name" value="Nucleotide-diphossugar_trans"/>
</dbReference>
<evidence type="ECO:0000313" key="2">
    <source>
        <dbReference type="EMBL" id="KFB74472.1"/>
    </source>
</evidence>
<accession>A0A080LZQ9</accession>
<keyword evidence="1" id="KW-0812">Transmembrane</keyword>
<dbReference type="AlphaFoldDB" id="A0A080LZQ9"/>
<evidence type="ECO:0000256" key="1">
    <source>
        <dbReference type="SAM" id="Phobius"/>
    </source>
</evidence>
<protein>
    <recommendedName>
        <fullName evidence="4">Glycosyltransferase</fullName>
    </recommendedName>
</protein>
<gene>
    <name evidence="2" type="ORF">AW09_000238</name>
</gene>
<reference evidence="2 3" key="1">
    <citation type="submission" date="2014-02" db="EMBL/GenBank/DDBJ databases">
        <title>Expanding our view of genomic diversity in Candidatus Accumulibacter clades.</title>
        <authorList>
            <person name="Skennerton C.T."/>
            <person name="Barr J.J."/>
            <person name="Slater F.R."/>
            <person name="Bond P.L."/>
            <person name="Tyson G.W."/>
        </authorList>
    </citation>
    <scope>NUCLEOTIDE SEQUENCE [LARGE SCALE GENOMIC DNA]</scope>
    <source>
        <strain evidence="3">BA-91</strain>
    </source>
</reference>
<dbReference type="Gene3D" id="3.90.550.10">
    <property type="entry name" value="Spore Coat Polysaccharide Biosynthesis Protein SpsA, Chain A"/>
    <property type="match status" value="1"/>
</dbReference>
<keyword evidence="1" id="KW-0472">Membrane</keyword>
<organism evidence="2 3">
    <name type="scientific">Candidatus Accumulibacter phosphatis</name>
    <dbReference type="NCBI Taxonomy" id="327160"/>
    <lineage>
        <taxon>Bacteria</taxon>
        <taxon>Pseudomonadati</taxon>
        <taxon>Pseudomonadota</taxon>
        <taxon>Betaproteobacteria</taxon>
        <taxon>Candidatus Accumulibacter</taxon>
    </lineage>
</organism>
<name>A0A080LZQ9_9PROT</name>
<proteinExistence type="predicted"/>
<evidence type="ECO:0000313" key="3">
    <source>
        <dbReference type="Proteomes" id="UP000020077"/>
    </source>
</evidence>
<sequence>MSIPDASVERRLCAVVVTYGERYSFLAQVIGQLASAPVSHIVVVFNGNYHPELIPTSVSIVPVVLPENLGSAWGYRAGIETALKLDCDYFLFLDDDNLPVSNCIDSLFAEHLRLGSGPLLALQAFRRSQPWQRILVSQGVMPIGRPNTFGWFHAFNERHLLKRQLFGANSTGKDSAPPAHGIFRIGLAAYGGLFATRETLLLGELPDPRYFCYYDDLDFSNRLTQRGVTIFLCAGAVVDDLEASWHAQDSRVHPAFSPQTPDQKVYLDLRNAFIFYRSMTTSRVAFFINGIGFWLGIAYLALFRSADIRTTARRLKLIFHAARKGLRGEFALCPV</sequence>
<evidence type="ECO:0008006" key="4">
    <source>
        <dbReference type="Google" id="ProtNLM"/>
    </source>
</evidence>
<dbReference type="SUPFAM" id="SSF53448">
    <property type="entry name" value="Nucleotide-diphospho-sugar transferases"/>
    <property type="match status" value="1"/>
</dbReference>
<dbReference type="Proteomes" id="UP000020077">
    <property type="component" value="Unassembled WGS sequence"/>
</dbReference>
<comment type="caution">
    <text evidence="2">The sequence shown here is derived from an EMBL/GenBank/DDBJ whole genome shotgun (WGS) entry which is preliminary data.</text>
</comment>
<feature type="transmembrane region" description="Helical" evidence="1">
    <location>
        <begin position="284"/>
        <end position="303"/>
    </location>
</feature>
<keyword evidence="1" id="KW-1133">Transmembrane helix</keyword>